<evidence type="ECO:0000256" key="1">
    <source>
        <dbReference type="ARBA" id="ARBA00022448"/>
    </source>
</evidence>
<dbReference type="AlphaFoldDB" id="A0A9E8MK08"/>
<reference evidence="5" key="1">
    <citation type="submission" date="2022-11" db="EMBL/GenBank/DDBJ databases">
        <title>Description of Microcella daejonensis nov. sp, isolated from riverside soil.</title>
        <authorList>
            <person name="Molina K.M."/>
            <person name="Kim S.B."/>
        </authorList>
    </citation>
    <scope>NUCLEOTIDE SEQUENCE</scope>
    <source>
        <strain evidence="5">MMS21-STM12</strain>
    </source>
</reference>
<dbReference type="SUPFAM" id="SSF52540">
    <property type="entry name" value="P-loop containing nucleoside triphosphate hydrolases"/>
    <property type="match status" value="1"/>
</dbReference>
<accession>A0A9E8MK08</accession>
<evidence type="ECO:0000256" key="2">
    <source>
        <dbReference type="ARBA" id="ARBA00022741"/>
    </source>
</evidence>
<organism evidence="5 6">
    <name type="scientific">Microcella daejeonensis</name>
    <dbReference type="NCBI Taxonomy" id="2994971"/>
    <lineage>
        <taxon>Bacteria</taxon>
        <taxon>Bacillati</taxon>
        <taxon>Actinomycetota</taxon>
        <taxon>Actinomycetes</taxon>
        <taxon>Micrococcales</taxon>
        <taxon>Microbacteriaceae</taxon>
        <taxon>Microcella</taxon>
    </lineage>
</organism>
<dbReference type="GO" id="GO:0005524">
    <property type="term" value="F:ATP binding"/>
    <property type="evidence" value="ECO:0007669"/>
    <property type="project" value="UniProtKB-KW"/>
</dbReference>
<dbReference type="Proteomes" id="UP001164706">
    <property type="component" value="Chromosome"/>
</dbReference>
<evidence type="ECO:0000313" key="5">
    <source>
        <dbReference type="EMBL" id="WAB80979.1"/>
    </source>
</evidence>
<proteinExistence type="predicted"/>
<dbReference type="RefSeq" id="WP_267780729.1">
    <property type="nucleotide sequence ID" value="NZ_CP113089.1"/>
</dbReference>
<evidence type="ECO:0000313" key="6">
    <source>
        <dbReference type="Proteomes" id="UP001164706"/>
    </source>
</evidence>
<protein>
    <submittedName>
        <fullName evidence="5">ABC transporter ATP-binding protein</fullName>
    </submittedName>
</protein>
<dbReference type="PANTHER" id="PTHR42781:SF4">
    <property type="entry name" value="SPERMIDINE_PUTRESCINE IMPORT ATP-BINDING PROTEIN POTA"/>
    <property type="match status" value="1"/>
</dbReference>
<name>A0A9E8MK08_9MICO</name>
<dbReference type="Gene3D" id="3.40.50.300">
    <property type="entry name" value="P-loop containing nucleotide triphosphate hydrolases"/>
    <property type="match status" value="1"/>
</dbReference>
<dbReference type="PANTHER" id="PTHR42781">
    <property type="entry name" value="SPERMIDINE/PUTRESCINE IMPORT ATP-BINDING PROTEIN POTA"/>
    <property type="match status" value="1"/>
</dbReference>
<keyword evidence="2" id="KW-0547">Nucleotide-binding</keyword>
<dbReference type="Pfam" id="PF00005">
    <property type="entry name" value="ABC_tran"/>
    <property type="match status" value="1"/>
</dbReference>
<keyword evidence="1" id="KW-0813">Transport</keyword>
<dbReference type="InterPro" id="IPR017871">
    <property type="entry name" value="ABC_transporter-like_CS"/>
</dbReference>
<keyword evidence="3 5" id="KW-0067">ATP-binding</keyword>
<dbReference type="PROSITE" id="PS00211">
    <property type="entry name" value="ABC_TRANSPORTER_1"/>
    <property type="match status" value="1"/>
</dbReference>
<dbReference type="PROSITE" id="PS50893">
    <property type="entry name" value="ABC_TRANSPORTER_2"/>
    <property type="match status" value="1"/>
</dbReference>
<gene>
    <name evidence="5" type="ORF">OVN18_10490</name>
</gene>
<keyword evidence="6" id="KW-1185">Reference proteome</keyword>
<dbReference type="SMART" id="SM00382">
    <property type="entry name" value="AAA"/>
    <property type="match status" value="1"/>
</dbReference>
<dbReference type="EMBL" id="CP113089">
    <property type="protein sequence ID" value="WAB80979.1"/>
    <property type="molecule type" value="Genomic_DNA"/>
</dbReference>
<dbReference type="InterPro" id="IPR027417">
    <property type="entry name" value="P-loop_NTPase"/>
</dbReference>
<dbReference type="GO" id="GO:0016887">
    <property type="term" value="F:ATP hydrolysis activity"/>
    <property type="evidence" value="ECO:0007669"/>
    <property type="project" value="InterPro"/>
</dbReference>
<evidence type="ECO:0000259" key="4">
    <source>
        <dbReference type="PROSITE" id="PS50893"/>
    </source>
</evidence>
<dbReference type="KEGG" id="mdb:OVN18_10490"/>
<feature type="domain" description="ABC transporter" evidence="4">
    <location>
        <begin position="1"/>
        <end position="229"/>
    </location>
</feature>
<evidence type="ECO:0000256" key="3">
    <source>
        <dbReference type="ARBA" id="ARBA00022840"/>
    </source>
</evidence>
<dbReference type="InterPro" id="IPR050093">
    <property type="entry name" value="ABC_SmlMolc_Importer"/>
</dbReference>
<dbReference type="InterPro" id="IPR003593">
    <property type="entry name" value="AAA+_ATPase"/>
</dbReference>
<sequence>MSLEVSITAHRAEFAVALDATVGAGATLALLGPNGAGKSTILQALAGLVDASGTIRLGGRSLQGVEPERRRVGYVFQDYLLFPHLTVLENVAFGPRSRGHGRLASRVTATRWLERLDIADLAGRRPPQLSGGQQQRVALARALASDPELLLLDEPLAALDVAIRDEVRAELARHIREWGGPTIVVTHHFEDARVLADHVIVIEEGRTTQAGTVADLVRAPSTAYVRRLVAGGADD</sequence>
<dbReference type="InterPro" id="IPR003439">
    <property type="entry name" value="ABC_transporter-like_ATP-bd"/>
</dbReference>